<evidence type="ECO:0000313" key="1">
    <source>
        <dbReference type="EMBL" id="QDG49441.1"/>
    </source>
</evidence>
<dbReference type="Proteomes" id="UP000315995">
    <property type="component" value="Chromosome"/>
</dbReference>
<dbReference type="InterPro" id="IPR001646">
    <property type="entry name" value="5peptide_repeat"/>
</dbReference>
<dbReference type="Gene3D" id="2.160.20.80">
    <property type="entry name" value="E3 ubiquitin-protein ligase SopA"/>
    <property type="match status" value="1"/>
</dbReference>
<reference evidence="1 2" key="1">
    <citation type="submission" date="2019-06" db="EMBL/GenBank/DDBJ databases">
        <title>Persicimonas caeni gen. nov., sp. nov., a predatory bacterium isolated from solar saltern.</title>
        <authorList>
            <person name="Wang S."/>
        </authorList>
    </citation>
    <scope>NUCLEOTIDE SEQUENCE [LARGE SCALE GENOMIC DNA]</scope>
    <source>
        <strain evidence="1 2">YN101</strain>
    </source>
</reference>
<dbReference type="Pfam" id="PF00805">
    <property type="entry name" value="Pentapeptide"/>
    <property type="match status" value="1"/>
</dbReference>
<dbReference type="SUPFAM" id="SSF141571">
    <property type="entry name" value="Pentapeptide repeat-like"/>
    <property type="match status" value="1"/>
</dbReference>
<dbReference type="Pfam" id="PF13599">
    <property type="entry name" value="Pentapeptide_4"/>
    <property type="match status" value="1"/>
</dbReference>
<accession>A0A4Y6PMD0</accession>
<dbReference type="EMBL" id="CP041186">
    <property type="protein sequence ID" value="QDG49441.1"/>
    <property type="molecule type" value="Genomic_DNA"/>
</dbReference>
<protein>
    <submittedName>
        <fullName evidence="1">Pentapeptide repeat-containing protein</fullName>
    </submittedName>
</protein>
<name>A0A4Y6PMD0_PERCE</name>
<organism evidence="1 2">
    <name type="scientific">Persicimonas caeni</name>
    <dbReference type="NCBI Taxonomy" id="2292766"/>
    <lineage>
        <taxon>Bacteria</taxon>
        <taxon>Deltaproteobacteria</taxon>
        <taxon>Bradymonadales</taxon>
        <taxon>Bradymonadaceae</taxon>
        <taxon>Persicimonas</taxon>
    </lineage>
</organism>
<proteinExistence type="predicted"/>
<dbReference type="InterPro" id="IPR052949">
    <property type="entry name" value="PA_immunity-related"/>
</dbReference>
<dbReference type="PANTHER" id="PTHR42999:SF1">
    <property type="entry name" value="PENTAPEPTIDE REPEAT-CONTAINING PROTEIN"/>
    <property type="match status" value="1"/>
</dbReference>
<dbReference type="OrthoDB" id="5501263at2"/>
<evidence type="ECO:0000313" key="2">
    <source>
        <dbReference type="Proteomes" id="UP000315995"/>
    </source>
</evidence>
<accession>A0A5B8XXI2</accession>
<keyword evidence="2" id="KW-1185">Reference proteome</keyword>
<gene>
    <name evidence="1" type="ORF">FIV42_01415</name>
</gene>
<dbReference type="RefSeq" id="WP_141195939.1">
    <property type="nucleotide sequence ID" value="NZ_CP041186.1"/>
</dbReference>
<dbReference type="PANTHER" id="PTHR42999">
    <property type="entry name" value="ANTIBIOTIC RESISTANCE PROTEIN MCBG"/>
    <property type="match status" value="1"/>
</dbReference>
<sequence>MPTRETYEQQDYSGQRPFDGECYECTFEGCDFTESDLGGVAFVDCTFEGCNLSMVDLDGTRLQGVEFAHCKLMGVDFSKCSEFALAVGFEECLLNYASFWRMKLPKTSFAGCSLVEVNFVEADLREAALTECDLSGASFERTVLEEADLRGAYGFSIDPEGNRVEGAKFSRGALEGLLYKYGLEVE</sequence>
<dbReference type="AlphaFoldDB" id="A0A4Y6PMD0"/>